<dbReference type="PANTHER" id="PTHR45753:SF6">
    <property type="entry name" value="ASPARTATE CARBAMOYLTRANSFERASE"/>
    <property type="match status" value="1"/>
</dbReference>
<organism evidence="11 12">
    <name type="scientific">Tianweitania populi</name>
    <dbReference type="NCBI Taxonomy" id="1607949"/>
    <lineage>
        <taxon>Bacteria</taxon>
        <taxon>Pseudomonadati</taxon>
        <taxon>Pseudomonadota</taxon>
        <taxon>Alphaproteobacteria</taxon>
        <taxon>Hyphomicrobiales</taxon>
        <taxon>Phyllobacteriaceae</taxon>
        <taxon>Tianweitania</taxon>
    </lineage>
</organism>
<dbReference type="GO" id="GO:0006520">
    <property type="term" value="P:amino acid metabolic process"/>
    <property type="evidence" value="ECO:0007669"/>
    <property type="project" value="InterPro"/>
</dbReference>
<evidence type="ECO:0000259" key="10">
    <source>
        <dbReference type="Pfam" id="PF02729"/>
    </source>
</evidence>
<dbReference type="UniPathway" id="UPA00070">
    <property type="reaction ID" value="UER00116"/>
</dbReference>
<evidence type="ECO:0000256" key="7">
    <source>
        <dbReference type="ARBA" id="ARBA00048859"/>
    </source>
</evidence>
<dbReference type="GO" id="GO:0004070">
    <property type="term" value="F:aspartate carbamoyltransferase activity"/>
    <property type="evidence" value="ECO:0007669"/>
    <property type="project" value="UniProtKB-UniRule"/>
</dbReference>
<dbReference type="Gene3D" id="3.40.50.1370">
    <property type="entry name" value="Aspartate/ornithine carbamoyltransferase"/>
    <property type="match status" value="2"/>
</dbReference>
<dbReference type="GO" id="GO:0005829">
    <property type="term" value="C:cytosol"/>
    <property type="evidence" value="ECO:0007669"/>
    <property type="project" value="TreeGrafter"/>
</dbReference>
<feature type="binding site" evidence="8">
    <location>
        <position position="176"/>
    </location>
    <ligand>
        <name>L-aspartate</name>
        <dbReference type="ChEBI" id="CHEBI:29991"/>
    </ligand>
</feature>
<keyword evidence="5 8" id="KW-0665">Pyrimidine biosynthesis</keyword>
<evidence type="ECO:0000256" key="4">
    <source>
        <dbReference type="ARBA" id="ARBA00022679"/>
    </source>
</evidence>
<feature type="binding site" evidence="8">
    <location>
        <position position="115"/>
    </location>
    <ligand>
        <name>carbamoyl phosphate</name>
        <dbReference type="ChEBI" id="CHEBI:58228"/>
    </ligand>
</feature>
<keyword evidence="12" id="KW-1185">Reference proteome</keyword>
<comment type="function">
    <text evidence="1">Reversibly catalyzes the transfer of the carbamoyl group from carbamoyl phosphate (CP) to the N(epsilon) atom of ornithine (ORN) to produce L-citrulline.</text>
</comment>
<dbReference type="PANTHER" id="PTHR45753">
    <property type="entry name" value="ORNITHINE CARBAMOYLTRANSFERASE, MITOCHONDRIAL"/>
    <property type="match status" value="1"/>
</dbReference>
<feature type="binding site" evidence="8">
    <location>
        <position position="143"/>
    </location>
    <ligand>
        <name>carbamoyl phosphate</name>
        <dbReference type="ChEBI" id="CHEBI:58228"/>
    </ligand>
</feature>
<dbReference type="GO" id="GO:0044205">
    <property type="term" value="P:'de novo' UMP biosynthetic process"/>
    <property type="evidence" value="ECO:0007669"/>
    <property type="project" value="UniProtKB-UniRule"/>
</dbReference>
<comment type="similarity">
    <text evidence="3 8">Belongs to the aspartate/ornithine carbamoyltransferase superfamily. ATCase family.</text>
</comment>
<protein>
    <recommendedName>
        <fullName evidence="8">Aspartate carbamoyltransferase</fullName>
        <ecNumber evidence="8">2.1.3.2</ecNumber>
    </recommendedName>
    <alternativeName>
        <fullName evidence="8">Aspartate transcarbamylase</fullName>
        <shortName evidence="8">ATCase</shortName>
    </alternativeName>
</protein>
<dbReference type="PRINTS" id="PR00101">
    <property type="entry name" value="ATCASE"/>
</dbReference>
<feature type="binding site" evidence="8">
    <location>
        <position position="65"/>
    </location>
    <ligand>
        <name>carbamoyl phosphate</name>
        <dbReference type="ChEBI" id="CHEBI:58228"/>
    </ligand>
</feature>
<evidence type="ECO:0000256" key="2">
    <source>
        <dbReference type="ARBA" id="ARBA00004852"/>
    </source>
</evidence>
<comment type="subunit">
    <text evidence="8">Heterododecamer (2C3:3R2) of six catalytic PyrB chains organized as two trimers (C3), and six regulatory PyrI chains organized as three dimers (R2).</text>
</comment>
<dbReference type="AlphaFoldDB" id="A0A8J3GIS9"/>
<name>A0A8J3GIS9_9HYPH</name>
<dbReference type="EMBL" id="BMZQ01000001">
    <property type="protein sequence ID" value="GHD09062.1"/>
    <property type="molecule type" value="Genomic_DNA"/>
</dbReference>
<proteinExistence type="inferred from homology"/>
<dbReference type="RefSeq" id="WP_189502043.1">
    <property type="nucleotide sequence ID" value="NZ_BMZQ01000001.1"/>
</dbReference>
<dbReference type="InterPro" id="IPR002082">
    <property type="entry name" value="Asp_carbamoyltransf"/>
</dbReference>
<dbReference type="GO" id="GO:0006207">
    <property type="term" value="P:'de novo' pyrimidine nucleobase biosynthetic process"/>
    <property type="evidence" value="ECO:0007669"/>
    <property type="project" value="InterPro"/>
</dbReference>
<comment type="function">
    <text evidence="6 8">Catalyzes the condensation of carbamoyl phosphate and aspartate to form carbamoyl aspartate and inorganic phosphate, the committed step in the de novo pyrimidine nucleotide biosynthesis pathway.</text>
</comment>
<feature type="binding site" evidence="8">
    <location>
        <position position="66"/>
    </location>
    <ligand>
        <name>carbamoyl phosphate</name>
        <dbReference type="ChEBI" id="CHEBI:58228"/>
    </ligand>
</feature>
<dbReference type="EC" id="2.1.3.2" evidence="8"/>
<comment type="catalytic activity">
    <reaction evidence="7 8">
        <text>carbamoyl phosphate + L-aspartate = N-carbamoyl-L-aspartate + phosphate + H(+)</text>
        <dbReference type="Rhea" id="RHEA:20013"/>
        <dbReference type="ChEBI" id="CHEBI:15378"/>
        <dbReference type="ChEBI" id="CHEBI:29991"/>
        <dbReference type="ChEBI" id="CHEBI:32814"/>
        <dbReference type="ChEBI" id="CHEBI:43474"/>
        <dbReference type="ChEBI" id="CHEBI:58228"/>
        <dbReference type="EC" id="2.1.3.2"/>
    </reaction>
</comment>
<gene>
    <name evidence="8 11" type="primary">pyrB</name>
    <name evidence="11" type="ORF">GCM10016234_09440</name>
</gene>
<dbReference type="SUPFAM" id="SSF53671">
    <property type="entry name" value="Aspartate/ornithine carbamoyltransferase"/>
    <property type="match status" value="1"/>
</dbReference>
<dbReference type="PRINTS" id="PR00100">
    <property type="entry name" value="AOTCASE"/>
</dbReference>
<evidence type="ECO:0000256" key="3">
    <source>
        <dbReference type="ARBA" id="ARBA00008896"/>
    </source>
</evidence>
<dbReference type="InterPro" id="IPR006131">
    <property type="entry name" value="Asp_carbamoyltransf_Asp/Orn-bd"/>
</dbReference>
<dbReference type="InterPro" id="IPR006132">
    <property type="entry name" value="Asp/Orn_carbamoyltranf_P-bd"/>
</dbReference>
<evidence type="ECO:0000313" key="11">
    <source>
        <dbReference type="EMBL" id="GHD09062.1"/>
    </source>
</evidence>
<feature type="binding site" evidence="8">
    <location>
        <position position="271"/>
    </location>
    <ligand>
        <name>carbamoyl phosphate</name>
        <dbReference type="ChEBI" id="CHEBI:58228"/>
    </ligand>
</feature>
<dbReference type="Pfam" id="PF00185">
    <property type="entry name" value="OTCace"/>
    <property type="match status" value="1"/>
</dbReference>
<dbReference type="HAMAP" id="MF_00001">
    <property type="entry name" value="Asp_carb_tr"/>
    <property type="match status" value="1"/>
</dbReference>
<dbReference type="InterPro" id="IPR006130">
    <property type="entry name" value="Asp/Orn_carbamoylTrfase"/>
</dbReference>
<evidence type="ECO:0000313" key="12">
    <source>
        <dbReference type="Proteomes" id="UP000630142"/>
    </source>
</evidence>
<feature type="binding site" evidence="8">
    <location>
        <position position="93"/>
    </location>
    <ligand>
        <name>L-aspartate</name>
        <dbReference type="ChEBI" id="CHEBI:29991"/>
    </ligand>
</feature>
<dbReference type="NCBIfam" id="NF002032">
    <property type="entry name" value="PRK00856.1"/>
    <property type="match status" value="1"/>
</dbReference>
<dbReference type="Pfam" id="PF02729">
    <property type="entry name" value="OTCace_N"/>
    <property type="match status" value="1"/>
</dbReference>
<dbReference type="GO" id="GO:0016597">
    <property type="term" value="F:amino acid binding"/>
    <property type="evidence" value="ECO:0007669"/>
    <property type="project" value="InterPro"/>
</dbReference>
<dbReference type="NCBIfam" id="TIGR00670">
    <property type="entry name" value="asp_carb_tr"/>
    <property type="match status" value="1"/>
</dbReference>
<feature type="domain" description="Aspartate/ornithine carbamoyltransferase carbamoyl-P binding" evidence="10">
    <location>
        <begin position="13"/>
        <end position="155"/>
    </location>
</feature>
<feature type="domain" description="Aspartate/ornithine carbamoyltransferase Asp/Orn-binding" evidence="9">
    <location>
        <begin position="164"/>
        <end position="308"/>
    </location>
</feature>
<evidence type="ECO:0000259" key="9">
    <source>
        <dbReference type="Pfam" id="PF00185"/>
    </source>
</evidence>
<sequence>MPEAATFPLFPHRHLLGIQHLSPSDIVSLLDRADAAVAVSRQSEKKTSALRGRTQINLFYEASTRTQSSFELAGKRLGADVMNMSVASSSVKKGETLIDTAMTLNAMRPDILIIRHAAAGAAALLAQKVGCSVVNAGDGAHEHPTQALLDALTIRRAKGDLSKLIVAICGDVLHSRVARSNILLLNALGARVRVIASSTLLPSGIHQMSVDVFNRMEDGLKDADVVMMLRLQRERMAGAFVPSVREYFHFFGLDEAKLRLAKPDALVMHPGPMNRGVEIASEIADGPQSVIQEQVEMGVAVRMAVMQALLDPRRNEAAA</sequence>
<comment type="caution">
    <text evidence="11">The sequence shown here is derived from an EMBL/GenBank/DDBJ whole genome shotgun (WGS) entry which is preliminary data.</text>
</comment>
<keyword evidence="4 8" id="KW-0808">Transferase</keyword>
<dbReference type="Proteomes" id="UP000630142">
    <property type="component" value="Unassembled WGS sequence"/>
</dbReference>
<evidence type="ECO:0000256" key="8">
    <source>
        <dbReference type="HAMAP-Rule" id="MF_00001"/>
    </source>
</evidence>
<evidence type="ECO:0000256" key="1">
    <source>
        <dbReference type="ARBA" id="ARBA00003822"/>
    </source>
</evidence>
<evidence type="ECO:0000256" key="6">
    <source>
        <dbReference type="ARBA" id="ARBA00043884"/>
    </source>
</evidence>
<feature type="binding site" evidence="8">
    <location>
        <position position="272"/>
    </location>
    <ligand>
        <name>carbamoyl phosphate</name>
        <dbReference type="ChEBI" id="CHEBI:58228"/>
    </ligand>
</feature>
<comment type="pathway">
    <text evidence="2 8">Pyrimidine metabolism; UMP biosynthesis via de novo pathway; (S)-dihydroorotate from bicarbonate: step 2/3.</text>
</comment>
<feature type="binding site" evidence="8">
    <location>
        <position position="230"/>
    </location>
    <ligand>
        <name>L-aspartate</name>
        <dbReference type="ChEBI" id="CHEBI:29991"/>
    </ligand>
</feature>
<evidence type="ECO:0000256" key="5">
    <source>
        <dbReference type="ARBA" id="ARBA00022975"/>
    </source>
</evidence>
<dbReference type="PROSITE" id="PS00097">
    <property type="entry name" value="CARBAMOYLTRANSFERASE"/>
    <property type="match status" value="1"/>
</dbReference>
<accession>A0A8J3GIS9</accession>
<feature type="binding site" evidence="8">
    <location>
        <position position="146"/>
    </location>
    <ligand>
        <name>carbamoyl phosphate</name>
        <dbReference type="ChEBI" id="CHEBI:58228"/>
    </ligand>
</feature>
<dbReference type="InterPro" id="IPR036901">
    <property type="entry name" value="Asp/Orn_carbamoylTrfase_sf"/>
</dbReference>
<reference evidence="11" key="2">
    <citation type="submission" date="2020-09" db="EMBL/GenBank/DDBJ databases">
        <authorList>
            <person name="Sun Q."/>
            <person name="Kim S."/>
        </authorList>
    </citation>
    <scope>NUCLEOTIDE SEQUENCE</scope>
    <source>
        <strain evidence="11">KCTC 42249</strain>
    </source>
</reference>
<reference evidence="11" key="1">
    <citation type="journal article" date="2014" name="Int. J. Syst. Evol. Microbiol.">
        <title>Complete genome sequence of Corynebacterium casei LMG S-19264T (=DSM 44701T), isolated from a smear-ripened cheese.</title>
        <authorList>
            <consortium name="US DOE Joint Genome Institute (JGI-PGF)"/>
            <person name="Walter F."/>
            <person name="Albersmeier A."/>
            <person name="Kalinowski J."/>
            <person name="Ruckert C."/>
        </authorList>
    </citation>
    <scope>NUCLEOTIDE SEQUENCE</scope>
    <source>
        <strain evidence="11">KCTC 42249</strain>
    </source>
</reference>
<dbReference type="FunFam" id="3.40.50.1370:FF:000007">
    <property type="entry name" value="Aspartate carbamoyltransferase"/>
    <property type="match status" value="1"/>
</dbReference>